<dbReference type="PROSITE" id="PS00463">
    <property type="entry name" value="ZN2_CY6_FUNGAL_1"/>
    <property type="match status" value="1"/>
</dbReference>
<dbReference type="GO" id="GO:0005634">
    <property type="term" value="C:nucleus"/>
    <property type="evidence" value="ECO:0007669"/>
    <property type="project" value="UniProtKB-SubCell"/>
</dbReference>
<dbReference type="Gene3D" id="4.10.240.10">
    <property type="entry name" value="Zn(2)-C6 fungal-type DNA-binding domain"/>
    <property type="match status" value="1"/>
</dbReference>
<dbReference type="SMART" id="SM00906">
    <property type="entry name" value="Fungal_trans"/>
    <property type="match status" value="1"/>
</dbReference>
<dbReference type="PANTHER" id="PTHR47338:SF23">
    <property type="entry name" value="ZN(II)2CYS6 TRANSCRIPTION FACTOR (EUROFUNG)"/>
    <property type="match status" value="1"/>
</dbReference>
<dbReference type="OrthoDB" id="4456959at2759"/>
<feature type="domain" description="Zn(2)-C6 fungal-type" evidence="7">
    <location>
        <begin position="44"/>
        <end position="73"/>
    </location>
</feature>
<evidence type="ECO:0000256" key="6">
    <source>
        <dbReference type="SAM" id="MobiDB-lite"/>
    </source>
</evidence>
<reference evidence="8" key="1">
    <citation type="submission" date="2019-01" db="EMBL/GenBank/DDBJ databases">
        <title>Colletotrichum abscissum LGMF1257.</title>
        <authorList>
            <person name="Baroncelli R."/>
        </authorList>
    </citation>
    <scope>NUCLEOTIDE SEQUENCE</scope>
    <source>
        <strain evidence="8">Ca142</strain>
    </source>
</reference>
<keyword evidence="9" id="KW-1185">Reference proteome</keyword>
<evidence type="ECO:0000313" key="8">
    <source>
        <dbReference type="EMBL" id="KAI3531447.1"/>
    </source>
</evidence>
<gene>
    <name evidence="8" type="ORF">CABS02_14157</name>
</gene>
<dbReference type="AlphaFoldDB" id="A0A9P9X1K7"/>
<dbReference type="InterPro" id="IPR050815">
    <property type="entry name" value="TF_fung"/>
</dbReference>
<dbReference type="GO" id="GO:0003677">
    <property type="term" value="F:DNA binding"/>
    <property type="evidence" value="ECO:0007669"/>
    <property type="project" value="InterPro"/>
</dbReference>
<keyword evidence="3" id="KW-0805">Transcription regulation</keyword>
<evidence type="ECO:0000256" key="2">
    <source>
        <dbReference type="ARBA" id="ARBA00022723"/>
    </source>
</evidence>
<evidence type="ECO:0000259" key="7">
    <source>
        <dbReference type="PROSITE" id="PS50048"/>
    </source>
</evidence>
<keyword evidence="5" id="KW-0539">Nucleus</keyword>
<dbReference type="InterPro" id="IPR036864">
    <property type="entry name" value="Zn2-C6_fun-type_DNA-bd_sf"/>
</dbReference>
<evidence type="ECO:0000256" key="4">
    <source>
        <dbReference type="ARBA" id="ARBA00023163"/>
    </source>
</evidence>
<name>A0A9P9X1K7_9PEZI</name>
<evidence type="ECO:0000256" key="3">
    <source>
        <dbReference type="ARBA" id="ARBA00023015"/>
    </source>
</evidence>
<dbReference type="GO" id="GO:0000981">
    <property type="term" value="F:DNA-binding transcription factor activity, RNA polymerase II-specific"/>
    <property type="evidence" value="ECO:0007669"/>
    <property type="project" value="InterPro"/>
</dbReference>
<evidence type="ECO:0000313" key="9">
    <source>
        <dbReference type="Proteomes" id="UP001056436"/>
    </source>
</evidence>
<comment type="subcellular location">
    <subcellularLocation>
        <location evidence="1">Nucleus</location>
    </subcellularLocation>
</comment>
<organism evidence="8 9">
    <name type="scientific">Colletotrichum abscissum</name>
    <dbReference type="NCBI Taxonomy" id="1671311"/>
    <lineage>
        <taxon>Eukaryota</taxon>
        <taxon>Fungi</taxon>
        <taxon>Dikarya</taxon>
        <taxon>Ascomycota</taxon>
        <taxon>Pezizomycotina</taxon>
        <taxon>Sordariomycetes</taxon>
        <taxon>Hypocreomycetidae</taxon>
        <taxon>Glomerellales</taxon>
        <taxon>Glomerellaceae</taxon>
        <taxon>Colletotrichum</taxon>
        <taxon>Colletotrichum acutatum species complex</taxon>
    </lineage>
</organism>
<dbReference type="InterPro" id="IPR007219">
    <property type="entry name" value="XnlR_reg_dom"/>
</dbReference>
<dbReference type="PROSITE" id="PS50048">
    <property type="entry name" value="ZN2_CY6_FUNGAL_2"/>
    <property type="match status" value="1"/>
</dbReference>
<dbReference type="EMBL" id="SDAQ01000185">
    <property type="protein sequence ID" value="KAI3531447.1"/>
    <property type="molecule type" value="Genomic_DNA"/>
</dbReference>
<comment type="caution">
    <text evidence="8">The sequence shown here is derived from an EMBL/GenBank/DDBJ whole genome shotgun (WGS) entry which is preliminary data.</text>
</comment>
<dbReference type="InterPro" id="IPR001138">
    <property type="entry name" value="Zn2Cys6_DnaBD"/>
</dbReference>
<dbReference type="SMART" id="SM00066">
    <property type="entry name" value="GAL4"/>
    <property type="match status" value="1"/>
</dbReference>
<evidence type="ECO:0000256" key="1">
    <source>
        <dbReference type="ARBA" id="ARBA00004123"/>
    </source>
</evidence>
<dbReference type="PANTHER" id="PTHR47338">
    <property type="entry name" value="ZN(II)2CYS6 TRANSCRIPTION FACTOR (EUROFUNG)-RELATED"/>
    <property type="match status" value="1"/>
</dbReference>
<keyword evidence="4" id="KW-0804">Transcription</keyword>
<evidence type="ECO:0000256" key="5">
    <source>
        <dbReference type="ARBA" id="ARBA00023242"/>
    </source>
</evidence>
<dbReference type="SUPFAM" id="SSF57701">
    <property type="entry name" value="Zn2/Cys6 DNA-binding domain"/>
    <property type="match status" value="1"/>
</dbReference>
<dbReference type="CDD" id="cd12148">
    <property type="entry name" value="fungal_TF_MHR"/>
    <property type="match status" value="1"/>
</dbReference>
<sequence length="805" mass="89137">MVFEDDDEVLSGRSGGEEDSQPRPKKRRTNSSAQANGVDTEGPACQSCRKKKARCSRRQPCSACVRYNVECVYDDRRSKPGLRTGAVENLSQRVATLENMFLGQGVLWQQVFNCLNSAASRNAPSPSQDDSSNVSLNERTTALKNTLATLAEGGEPALTTLATIPTKDTATPEKATEKPARTSLNFDPMIEADLLPELDLMDALVDIYFSNIHPWIPMLHVRQFRERMQDPAQRPHLNTIFHAIVSLCARFSQDPRLGLHEEKTRRARRCRQFVILNSMESFSVENLQALTIIAFDTIGSGRGPSAWSIVGSMTRTVEQLQLSVEDEDQPPAAKHLIKRMAFLPLCRSWSEREERRRVFWNIFLMDRFCSVATGWNFSLTSADVKRRLPCEGALWENGEPLQTPTPYFGVADQSSGSSGTLPTARLEEAAQDSLGGFAYCIEATESLSLVTSFFLQQAIDVSKPHEIQVWLMKFKQLDLRLVHRWKIFLPEQWREACVLNVDGIMDPNLTLAHLTHNSSVVLLHQGVAYPLPEWQATGIRLPSASSAETCMAAATEVAIIAEKFLQDSQQVISPQFAFCLFICGRMFLAHSTYYNVALPDGFDSLVNSLNIIAQRWNGLGDVSDNLASKFAGRLVQARHQGRGMLDIRQAVYSDDARPDTISLPTGDNPRTPGVSRVRSNHRDIAFSPSQGTGQESFVGGLGTSTMDFEQEASPDSISLAFPPLPIAFHAQSTSRGPTAMPSPVPGGAIMPSHANGYDHFDVGVVNNHDNIHHPVGDFEDLNAYLDYSFLPNQRISMFSGAAEKE</sequence>
<dbReference type="GO" id="GO:0006351">
    <property type="term" value="P:DNA-templated transcription"/>
    <property type="evidence" value="ECO:0007669"/>
    <property type="project" value="InterPro"/>
</dbReference>
<dbReference type="CDD" id="cd00067">
    <property type="entry name" value="GAL4"/>
    <property type="match status" value="1"/>
</dbReference>
<keyword evidence="2" id="KW-0479">Metal-binding</keyword>
<accession>A0A9P9X1K7</accession>
<dbReference type="Proteomes" id="UP001056436">
    <property type="component" value="Unassembled WGS sequence"/>
</dbReference>
<dbReference type="Pfam" id="PF04082">
    <property type="entry name" value="Fungal_trans"/>
    <property type="match status" value="1"/>
</dbReference>
<proteinExistence type="predicted"/>
<dbReference type="Pfam" id="PF00172">
    <property type="entry name" value="Zn_clus"/>
    <property type="match status" value="1"/>
</dbReference>
<protein>
    <recommendedName>
        <fullName evidence="7">Zn(2)-C6 fungal-type domain-containing protein</fullName>
    </recommendedName>
</protein>
<feature type="region of interest" description="Disordered" evidence="6">
    <location>
        <begin position="1"/>
        <end position="44"/>
    </location>
</feature>
<dbReference type="GO" id="GO:0008270">
    <property type="term" value="F:zinc ion binding"/>
    <property type="evidence" value="ECO:0007669"/>
    <property type="project" value="InterPro"/>
</dbReference>